<feature type="transmembrane region" description="Helical" evidence="2">
    <location>
        <begin position="249"/>
        <end position="277"/>
    </location>
</feature>
<evidence type="ECO:0000256" key="2">
    <source>
        <dbReference type="SAM" id="Phobius"/>
    </source>
</evidence>
<feature type="region of interest" description="Disordered" evidence="1">
    <location>
        <begin position="544"/>
        <end position="614"/>
    </location>
</feature>
<protein>
    <recommendedName>
        <fullName evidence="5">Integral membrane protein</fullName>
    </recommendedName>
</protein>
<evidence type="ECO:0000313" key="3">
    <source>
        <dbReference type="EMBL" id="NVK77164.1"/>
    </source>
</evidence>
<feature type="transmembrane region" description="Helical" evidence="2">
    <location>
        <begin position="24"/>
        <end position="53"/>
    </location>
</feature>
<feature type="compositionally biased region" description="Acidic residues" evidence="1">
    <location>
        <begin position="566"/>
        <end position="576"/>
    </location>
</feature>
<dbReference type="EMBL" id="JABBXF010000010">
    <property type="protein sequence ID" value="NVK77164.1"/>
    <property type="molecule type" value="Genomic_DNA"/>
</dbReference>
<feature type="transmembrane region" description="Helical" evidence="2">
    <location>
        <begin position="436"/>
        <end position="455"/>
    </location>
</feature>
<dbReference type="RefSeq" id="WP_176606265.1">
    <property type="nucleotide sequence ID" value="NZ_BNBU01000002.1"/>
</dbReference>
<dbReference type="InterPro" id="IPR045931">
    <property type="entry name" value="DUF6350"/>
</dbReference>
<feature type="transmembrane region" description="Helical" evidence="2">
    <location>
        <begin position="196"/>
        <end position="220"/>
    </location>
</feature>
<feature type="transmembrane region" description="Helical" evidence="2">
    <location>
        <begin position="354"/>
        <end position="380"/>
    </location>
</feature>
<dbReference type="Pfam" id="PF19877">
    <property type="entry name" value="DUF6350"/>
    <property type="match status" value="1"/>
</dbReference>
<proteinExistence type="predicted"/>
<evidence type="ECO:0008006" key="5">
    <source>
        <dbReference type="Google" id="ProtNLM"/>
    </source>
</evidence>
<evidence type="ECO:0000256" key="1">
    <source>
        <dbReference type="SAM" id="MobiDB-lite"/>
    </source>
</evidence>
<feature type="compositionally biased region" description="Basic residues" evidence="1">
    <location>
        <begin position="485"/>
        <end position="495"/>
    </location>
</feature>
<comment type="caution">
    <text evidence="3">The sequence shown here is derived from an EMBL/GenBank/DDBJ whole genome shotgun (WGS) entry which is preliminary data.</text>
</comment>
<keyword evidence="4" id="KW-1185">Reference proteome</keyword>
<feature type="transmembrane region" description="Helical" evidence="2">
    <location>
        <begin position="165"/>
        <end position="184"/>
    </location>
</feature>
<feature type="region of interest" description="Disordered" evidence="1">
    <location>
        <begin position="463"/>
        <end position="495"/>
    </location>
</feature>
<dbReference type="AlphaFoldDB" id="A0A7Y7B1A6"/>
<feature type="compositionally biased region" description="Low complexity" evidence="1">
    <location>
        <begin position="544"/>
        <end position="554"/>
    </location>
</feature>
<reference evidence="3 4" key="1">
    <citation type="submission" date="2020-04" db="EMBL/GenBank/DDBJ databases">
        <title>Draft Genome Sequence of Streptomyces morookaense DSM 40503, an 8-azaguanine-producing strain.</title>
        <authorList>
            <person name="Qi J."/>
            <person name="Gao J.-M."/>
        </authorList>
    </citation>
    <scope>NUCLEOTIDE SEQUENCE [LARGE SCALE GENOMIC DNA]</scope>
    <source>
        <strain evidence="3 4">DSM 40503</strain>
    </source>
</reference>
<dbReference type="Proteomes" id="UP000587462">
    <property type="component" value="Unassembled WGS sequence"/>
</dbReference>
<feature type="compositionally biased region" description="Basic residues" evidence="1">
    <location>
        <begin position="582"/>
        <end position="603"/>
    </location>
</feature>
<feature type="transmembrane region" description="Helical" evidence="2">
    <location>
        <begin position="283"/>
        <end position="305"/>
    </location>
</feature>
<feature type="transmembrane region" description="Helical" evidence="2">
    <location>
        <begin position="392"/>
        <end position="416"/>
    </location>
</feature>
<feature type="compositionally biased region" description="Low complexity" evidence="1">
    <location>
        <begin position="463"/>
        <end position="475"/>
    </location>
</feature>
<name>A0A7Y7B1A6_STRMO</name>
<keyword evidence="2" id="KW-0812">Transmembrane</keyword>
<keyword evidence="2" id="KW-1133">Transmembrane helix</keyword>
<accession>A0A7Y7B1A6</accession>
<sequence>MTHYADPGPLFPSRQRPALRGQTAVSTVFLGGVVAAGLGLGVFAVGVLMLWIISPYPDSGPTGALRVAADLWLLAHGAELVRTETLSGAPAPIGLTPLLLSLVPCTLLYRTARHALEPVDDEPPEEEGGGFACVEDLMRADEAVETTPPTPAPDPAPRLPVRTALGVYLGGYLLVGTAAALYAAPSPVHVSPLSALFHLPLFAALFAAAGMWAAAGWPAWSPAGGRARRVVDAVPVWVRRWFTRRRVIAILWTAAVGTAALLAEGMLVVAVSLAVHAGGVREAFAQLAAGWAGRVSVGLLSFVLLPNAVVWAVAYVLGAGFGAGTGSVVAPLAVHSHHPALPHFPLLAALPGPGAAGPAAVVATMVLSVAAGAAVAHAAVPGRPVVAGRREVTVTAALGAVLCSVLITLLAYASAGSLGTSVLARFGPSCLHTGEAALMWTASAGVPGALVLRWLRRRADRAPAAGGEPVTVSAPEPEPSSPSRGRSRARARARRRPAWPVRACRAVAAWFGFAVGGGAPEPAVTYASETLPLKPTVGEAVAAASAAPAAEGPAEPVPMPVPGAEEGAEAEVEAEADVPPSGRRRRAKPQSKRVFRGRRRKATTHGAVPIPGSVFSASYHGPPADAWHETGSRQVRWAALKESGGGLMPDFEPPEGD</sequence>
<organism evidence="3 4">
    <name type="scientific">Streptomyces morookaense</name>
    <name type="common">Streptoverticillium morookaense</name>
    <dbReference type="NCBI Taxonomy" id="1970"/>
    <lineage>
        <taxon>Bacteria</taxon>
        <taxon>Bacillati</taxon>
        <taxon>Actinomycetota</taxon>
        <taxon>Actinomycetes</taxon>
        <taxon>Kitasatosporales</taxon>
        <taxon>Streptomycetaceae</taxon>
        <taxon>Streptomyces</taxon>
    </lineage>
</organism>
<evidence type="ECO:0000313" key="4">
    <source>
        <dbReference type="Proteomes" id="UP000587462"/>
    </source>
</evidence>
<gene>
    <name evidence="3" type="ORF">HG542_05760</name>
</gene>
<feature type="transmembrane region" description="Helical" evidence="2">
    <location>
        <begin position="312"/>
        <end position="334"/>
    </location>
</feature>
<keyword evidence="2" id="KW-0472">Membrane</keyword>